<name>A0A1I1SQZ6_9BACT</name>
<dbReference type="Proteomes" id="UP000199400">
    <property type="component" value="Unassembled WGS sequence"/>
</dbReference>
<dbReference type="NCBIfam" id="TIGR03976">
    <property type="entry name" value="chp_LLNDYxLRE"/>
    <property type="match status" value="1"/>
</dbReference>
<accession>A0A1I1SQZ6</accession>
<evidence type="ECO:0000313" key="1">
    <source>
        <dbReference type="EMBL" id="SFD48919.1"/>
    </source>
</evidence>
<dbReference type="OrthoDB" id="5521467at2"/>
<reference evidence="2" key="1">
    <citation type="submission" date="2016-10" db="EMBL/GenBank/DDBJ databases">
        <authorList>
            <person name="Varghese N."/>
            <person name="Submissions S."/>
        </authorList>
    </citation>
    <scope>NUCLEOTIDE SEQUENCE [LARGE SCALE GENOMIC DNA]</scope>
    <source>
        <strain evidence="2">ATCC 25963</strain>
    </source>
</reference>
<organism evidence="1 2">
    <name type="scientific">Nannocystis exedens</name>
    <dbReference type="NCBI Taxonomy" id="54"/>
    <lineage>
        <taxon>Bacteria</taxon>
        <taxon>Pseudomonadati</taxon>
        <taxon>Myxococcota</taxon>
        <taxon>Polyangia</taxon>
        <taxon>Nannocystales</taxon>
        <taxon>Nannocystaceae</taxon>
        <taxon>Nannocystis</taxon>
    </lineage>
</organism>
<evidence type="ECO:0000313" key="2">
    <source>
        <dbReference type="Proteomes" id="UP000199400"/>
    </source>
</evidence>
<proteinExistence type="predicted"/>
<protein>
    <submittedName>
        <fullName evidence="1">His-Xaa-Ser system protein HxsD</fullName>
    </submittedName>
</protein>
<dbReference type="RefSeq" id="WP_143140119.1">
    <property type="nucleotide sequence ID" value="NZ_FOMX01000002.1"/>
</dbReference>
<keyword evidence="2" id="KW-1185">Reference proteome</keyword>
<dbReference type="STRING" id="54.SAMN02745121_00211"/>
<dbReference type="AlphaFoldDB" id="A0A1I1SQZ6"/>
<sequence>MTTSIEGAPAGLVVADEQAAAVHFLVDEELYPLPAIYGAAYVFIDRCYVFLDRPEPARVRVVLTAKSGAAAPEALRALIGEFANELLSCAFRHQIAQDNRVLIETATMQALAGAMGQPSLDDLAKFDFRDQGFDDPLGIAMSWEEKHGRKSPKPESEGAP</sequence>
<dbReference type="EMBL" id="FOMX01000002">
    <property type="protein sequence ID" value="SFD48919.1"/>
    <property type="molecule type" value="Genomic_DNA"/>
</dbReference>
<gene>
    <name evidence="1" type="ORF">SAMN02745121_00211</name>
</gene>
<dbReference type="InterPro" id="IPR023974">
    <property type="entry name" value="HxsD"/>
</dbReference>